<dbReference type="EMBL" id="BSXT01003246">
    <property type="protein sequence ID" value="GMF53199.1"/>
    <property type="molecule type" value="Genomic_DNA"/>
</dbReference>
<name>A0A9W6Y5X0_9STRA</name>
<comment type="caution">
    <text evidence="2">The sequence shown here is derived from an EMBL/GenBank/DDBJ whole genome shotgun (WGS) entry which is preliminary data.</text>
</comment>
<evidence type="ECO:0000313" key="3">
    <source>
        <dbReference type="Proteomes" id="UP001165121"/>
    </source>
</evidence>
<evidence type="ECO:0000256" key="1">
    <source>
        <dbReference type="SAM" id="MobiDB-lite"/>
    </source>
</evidence>
<feature type="region of interest" description="Disordered" evidence="1">
    <location>
        <begin position="1"/>
        <end position="150"/>
    </location>
</feature>
<sequence length="366" mass="39458">MQPPTPEPSQAGADATVKKRRTPVKKKKGPDEPASVAGAVTISSLLSEPRSPGPYRGKCLYQSRKCENERAIKRNGKPHNLCEEHRSKQNQHQRKFDAKKFSRKRRRGSVSDEDDAKRDKIQPVHSSEEEPAAKHLRTVETETRTPSRVAAPVSAMTGSNQPVHVVAGSTPVLAPIARLPPIQSPHGLIRPLPLPVAVSSSMATEAYPRSHIIYSDLRYTGQQGSHRPYIHQQASQISAGYSPSELVAASVLAQPQTSSSATPTPRPIHYSNQAPVVGAPQGQTLTATPRTLPSLRISPSAAHSQYHRATGIVPSPAQRFAQVVVTPVSRASVSPARTVGTVLPPLVPFGLRRSQTSISSPNSSKK</sequence>
<dbReference type="OrthoDB" id="168267at2759"/>
<gene>
    <name evidence="2" type="ORF">Pfra01_002193400</name>
</gene>
<evidence type="ECO:0000313" key="2">
    <source>
        <dbReference type="EMBL" id="GMF53199.1"/>
    </source>
</evidence>
<proteinExistence type="predicted"/>
<protein>
    <submittedName>
        <fullName evidence="2">Unnamed protein product</fullName>
    </submittedName>
</protein>
<reference evidence="2" key="1">
    <citation type="submission" date="2023-04" db="EMBL/GenBank/DDBJ databases">
        <title>Phytophthora fragariaefolia NBRC 109709.</title>
        <authorList>
            <person name="Ichikawa N."/>
            <person name="Sato H."/>
            <person name="Tonouchi N."/>
        </authorList>
    </citation>
    <scope>NUCLEOTIDE SEQUENCE</scope>
    <source>
        <strain evidence="2">NBRC 109709</strain>
    </source>
</reference>
<accession>A0A9W6Y5X0</accession>
<feature type="compositionally biased region" description="Basic residues" evidence="1">
    <location>
        <begin position="18"/>
        <end position="28"/>
    </location>
</feature>
<keyword evidence="3" id="KW-1185">Reference proteome</keyword>
<dbReference type="Proteomes" id="UP001165121">
    <property type="component" value="Unassembled WGS sequence"/>
</dbReference>
<feature type="compositionally biased region" description="Basic and acidic residues" evidence="1">
    <location>
        <begin position="115"/>
        <end position="145"/>
    </location>
</feature>
<organism evidence="2 3">
    <name type="scientific">Phytophthora fragariaefolia</name>
    <dbReference type="NCBI Taxonomy" id="1490495"/>
    <lineage>
        <taxon>Eukaryota</taxon>
        <taxon>Sar</taxon>
        <taxon>Stramenopiles</taxon>
        <taxon>Oomycota</taxon>
        <taxon>Peronosporomycetes</taxon>
        <taxon>Peronosporales</taxon>
        <taxon>Peronosporaceae</taxon>
        <taxon>Phytophthora</taxon>
    </lineage>
</organism>
<dbReference type="AlphaFoldDB" id="A0A9W6Y5X0"/>